<sequence>ATGRSTKSWLFDGPTRIRSICERM</sequence>
<evidence type="ECO:0000313" key="1">
    <source>
        <dbReference type="EMBL" id="SVD73101.1"/>
    </source>
</evidence>
<organism evidence="1">
    <name type="scientific">marine metagenome</name>
    <dbReference type="NCBI Taxonomy" id="408172"/>
    <lineage>
        <taxon>unclassified sequences</taxon>
        <taxon>metagenomes</taxon>
        <taxon>ecological metagenomes</taxon>
    </lineage>
</organism>
<accession>A0A382XRM5</accession>
<dbReference type="EMBL" id="UINC01169521">
    <property type="protein sequence ID" value="SVD73101.1"/>
    <property type="molecule type" value="Genomic_DNA"/>
</dbReference>
<dbReference type="AlphaFoldDB" id="A0A382XRM5"/>
<name>A0A382XRM5_9ZZZZ</name>
<proteinExistence type="predicted"/>
<feature type="non-terminal residue" evidence="1">
    <location>
        <position position="24"/>
    </location>
</feature>
<feature type="non-terminal residue" evidence="1">
    <location>
        <position position="1"/>
    </location>
</feature>
<protein>
    <submittedName>
        <fullName evidence="1">Uncharacterized protein</fullName>
    </submittedName>
</protein>
<gene>
    <name evidence="1" type="ORF">METZ01_LOCUS425955</name>
</gene>
<reference evidence="1" key="1">
    <citation type="submission" date="2018-05" db="EMBL/GenBank/DDBJ databases">
        <authorList>
            <person name="Lanie J.A."/>
            <person name="Ng W.-L."/>
            <person name="Kazmierczak K.M."/>
            <person name="Andrzejewski T.M."/>
            <person name="Davidsen T.M."/>
            <person name="Wayne K.J."/>
            <person name="Tettelin H."/>
            <person name="Glass J.I."/>
            <person name="Rusch D."/>
            <person name="Podicherti R."/>
            <person name="Tsui H.-C.T."/>
            <person name="Winkler M.E."/>
        </authorList>
    </citation>
    <scope>NUCLEOTIDE SEQUENCE</scope>
</reference>